<sequence>MKNILNTLILFLAVNTGFSQKEYDELRILYADGNYEKLAKVADKYTNADDTKKDPWPYLWLSKGLYKIHVGGNTDPVFKNAYKESINAMNKCIKFDKTGSVIADPDNKEFLDLLQSSLVEQIDNEISGGNFRKAYSWVTTYKKISNNLIGQVLLEGACKFRTDDKTTGFTLWKTADDQLKSLDDAAIKTWSESDKEMLKMGVIQTSECYVSIKKIENARVLLNKVAQWFENDEEFKEIYDKVVN</sequence>
<dbReference type="RefSeq" id="WP_163491209.1">
    <property type="nucleotide sequence ID" value="NZ_JACVEL010000007.1"/>
</dbReference>
<dbReference type="Proteomes" id="UP000652681">
    <property type="component" value="Unassembled WGS sequence"/>
</dbReference>
<reference evidence="1" key="1">
    <citation type="submission" date="2020-09" db="EMBL/GenBank/DDBJ databases">
        <title>Taishania pollutisoli gen. nov., sp. nov., Isolated from Tetrabromobisphenol A-Contaminated Soil.</title>
        <authorList>
            <person name="Chen Q."/>
        </authorList>
    </citation>
    <scope>NUCLEOTIDE SEQUENCE</scope>
    <source>
        <strain evidence="1">CZZ-1</strain>
    </source>
</reference>
<organism evidence="1 2">
    <name type="scientific">Taishania pollutisoli</name>
    <dbReference type="NCBI Taxonomy" id="2766479"/>
    <lineage>
        <taxon>Bacteria</taxon>
        <taxon>Pseudomonadati</taxon>
        <taxon>Bacteroidota</taxon>
        <taxon>Flavobacteriia</taxon>
        <taxon>Flavobacteriales</taxon>
        <taxon>Crocinitomicaceae</taxon>
        <taxon>Taishania</taxon>
    </lineage>
</organism>
<dbReference type="AlphaFoldDB" id="A0A8J6TXU8"/>
<evidence type="ECO:0000313" key="1">
    <source>
        <dbReference type="EMBL" id="MBC9813046.1"/>
    </source>
</evidence>
<accession>A0A8J6TXU8</accession>
<protein>
    <submittedName>
        <fullName evidence="1">Uncharacterized protein</fullName>
    </submittedName>
</protein>
<name>A0A8J6TXU8_9FLAO</name>
<dbReference type="EMBL" id="JACVEL010000007">
    <property type="protein sequence ID" value="MBC9813046.1"/>
    <property type="molecule type" value="Genomic_DNA"/>
</dbReference>
<keyword evidence="2" id="KW-1185">Reference proteome</keyword>
<evidence type="ECO:0000313" key="2">
    <source>
        <dbReference type="Proteomes" id="UP000652681"/>
    </source>
</evidence>
<gene>
    <name evidence="1" type="ORF">H9Y05_11255</name>
</gene>
<comment type="caution">
    <text evidence="1">The sequence shown here is derived from an EMBL/GenBank/DDBJ whole genome shotgun (WGS) entry which is preliminary data.</text>
</comment>
<proteinExistence type="predicted"/>